<evidence type="ECO:0000313" key="1">
    <source>
        <dbReference type="EMBL" id="VDN94073.1"/>
    </source>
</evidence>
<accession>A0A0N4TVP3</accession>
<name>A0A0N4TVP3_BRUPA</name>
<reference evidence="1 2" key="2">
    <citation type="submission" date="2018-11" db="EMBL/GenBank/DDBJ databases">
        <authorList>
            <consortium name="Pathogen Informatics"/>
        </authorList>
    </citation>
    <scope>NUCLEOTIDE SEQUENCE [LARGE SCALE GENOMIC DNA]</scope>
</reference>
<evidence type="ECO:0000313" key="2">
    <source>
        <dbReference type="Proteomes" id="UP000278627"/>
    </source>
</evidence>
<protein>
    <submittedName>
        <fullName evidence="3">BPI1 domain-containing protein</fullName>
    </submittedName>
</protein>
<gene>
    <name evidence="1" type="ORF">BPAG_LOCUS12887</name>
</gene>
<dbReference type="EMBL" id="UZAD01013331">
    <property type="protein sequence ID" value="VDN94073.1"/>
    <property type="molecule type" value="Genomic_DNA"/>
</dbReference>
<reference evidence="3" key="1">
    <citation type="submission" date="2017-02" db="UniProtKB">
        <authorList>
            <consortium name="WormBaseParasite"/>
        </authorList>
    </citation>
    <scope>IDENTIFICATION</scope>
</reference>
<dbReference type="WBParaSite" id="BPAG_0001295901-mRNA-1">
    <property type="protein sequence ID" value="BPAG_0001295901-mRNA-1"/>
    <property type="gene ID" value="BPAG_0001295901"/>
</dbReference>
<sequence length="163" mass="18681">MQIIWVAIPVIISLPLPPFDEKWTIQILHSTTLVVDYTGLNIREPADLYLLVTLQVATRVVQSKKLSIGINRESAETLFMECDGTILDDNQRTQKVQLRMSLWHDVLPGFNSYFQGQIRITLDDEIVEKEFIGPQCNRPPLPHRAIAVDACETLQFSFCLIHY</sequence>
<dbReference type="Proteomes" id="UP000278627">
    <property type="component" value="Unassembled WGS sequence"/>
</dbReference>
<dbReference type="STRING" id="6280.A0A0N4TVP3"/>
<keyword evidence="2" id="KW-1185">Reference proteome</keyword>
<organism evidence="3">
    <name type="scientific">Brugia pahangi</name>
    <name type="common">Filarial nematode worm</name>
    <dbReference type="NCBI Taxonomy" id="6280"/>
    <lineage>
        <taxon>Eukaryota</taxon>
        <taxon>Metazoa</taxon>
        <taxon>Ecdysozoa</taxon>
        <taxon>Nematoda</taxon>
        <taxon>Chromadorea</taxon>
        <taxon>Rhabditida</taxon>
        <taxon>Spirurina</taxon>
        <taxon>Spiruromorpha</taxon>
        <taxon>Filarioidea</taxon>
        <taxon>Onchocercidae</taxon>
        <taxon>Brugia</taxon>
    </lineage>
</organism>
<evidence type="ECO:0000313" key="3">
    <source>
        <dbReference type="WBParaSite" id="BPAG_0001295901-mRNA-1"/>
    </source>
</evidence>
<dbReference type="AlphaFoldDB" id="A0A0N4TVP3"/>
<proteinExistence type="predicted"/>